<sequence length="52" mass="6066">ASLQHYTQRLRRRIKDSLFDTGLLLGPDLFHHSPYFHSPNSSSPGWFTRLPN</sequence>
<name>D7LW89_ARALL</name>
<feature type="non-terminal residue" evidence="1">
    <location>
        <position position="1"/>
    </location>
</feature>
<evidence type="ECO:0000313" key="2">
    <source>
        <dbReference type="Proteomes" id="UP000008694"/>
    </source>
</evidence>
<gene>
    <name evidence="1" type="ORF">ARALYDRAFT_666785</name>
</gene>
<protein>
    <submittedName>
        <fullName evidence="1">Predicted protein</fullName>
    </submittedName>
</protein>
<dbReference type="AlphaFoldDB" id="D7LW89"/>
<dbReference type="EMBL" id="GL348717">
    <property type="protein sequence ID" value="EFH54506.1"/>
    <property type="molecule type" value="Genomic_DNA"/>
</dbReference>
<dbReference type="Gramene" id="Al_scaffold_0005_2820">
    <property type="protein sequence ID" value="Al_scaffold_0005_2820"/>
    <property type="gene ID" value="Al_scaffold_0005_2820"/>
</dbReference>
<keyword evidence="2" id="KW-1185">Reference proteome</keyword>
<evidence type="ECO:0000313" key="1">
    <source>
        <dbReference type="EMBL" id="EFH54506.1"/>
    </source>
</evidence>
<accession>D7LW89</accession>
<reference evidence="2" key="1">
    <citation type="journal article" date="2011" name="Nat. Genet.">
        <title>The Arabidopsis lyrata genome sequence and the basis of rapid genome size change.</title>
        <authorList>
            <person name="Hu T.T."/>
            <person name="Pattyn P."/>
            <person name="Bakker E.G."/>
            <person name="Cao J."/>
            <person name="Cheng J.-F."/>
            <person name="Clark R.M."/>
            <person name="Fahlgren N."/>
            <person name="Fawcett J.A."/>
            <person name="Grimwood J."/>
            <person name="Gundlach H."/>
            <person name="Haberer G."/>
            <person name="Hollister J.D."/>
            <person name="Ossowski S."/>
            <person name="Ottilar R.P."/>
            <person name="Salamov A.A."/>
            <person name="Schneeberger K."/>
            <person name="Spannagl M."/>
            <person name="Wang X."/>
            <person name="Yang L."/>
            <person name="Nasrallah M.E."/>
            <person name="Bergelson J."/>
            <person name="Carrington J.C."/>
            <person name="Gaut B.S."/>
            <person name="Schmutz J."/>
            <person name="Mayer K.F.X."/>
            <person name="Van de Peer Y."/>
            <person name="Grigoriev I.V."/>
            <person name="Nordborg M."/>
            <person name="Weigel D."/>
            <person name="Guo Y.-L."/>
        </authorList>
    </citation>
    <scope>NUCLEOTIDE SEQUENCE [LARGE SCALE GENOMIC DNA]</scope>
    <source>
        <strain evidence="2">cv. MN47</strain>
    </source>
</reference>
<dbReference type="HOGENOM" id="CLU_3093566_0_0_1"/>
<organism evidence="2">
    <name type="scientific">Arabidopsis lyrata subsp. lyrata</name>
    <name type="common">Lyre-leaved rock-cress</name>
    <dbReference type="NCBI Taxonomy" id="81972"/>
    <lineage>
        <taxon>Eukaryota</taxon>
        <taxon>Viridiplantae</taxon>
        <taxon>Streptophyta</taxon>
        <taxon>Embryophyta</taxon>
        <taxon>Tracheophyta</taxon>
        <taxon>Spermatophyta</taxon>
        <taxon>Magnoliopsida</taxon>
        <taxon>eudicotyledons</taxon>
        <taxon>Gunneridae</taxon>
        <taxon>Pentapetalae</taxon>
        <taxon>rosids</taxon>
        <taxon>malvids</taxon>
        <taxon>Brassicales</taxon>
        <taxon>Brassicaceae</taxon>
        <taxon>Camelineae</taxon>
        <taxon>Arabidopsis</taxon>
    </lineage>
</organism>
<proteinExistence type="predicted"/>
<dbReference type="Proteomes" id="UP000008694">
    <property type="component" value="Unassembled WGS sequence"/>
</dbReference>